<feature type="compositionally biased region" description="Acidic residues" evidence="8">
    <location>
        <begin position="1191"/>
        <end position="1217"/>
    </location>
</feature>
<reference evidence="12 13" key="1">
    <citation type="submission" date="2021-06" db="EMBL/GenBank/DDBJ databases">
        <title>Genome sequence of Babesia caballi.</title>
        <authorList>
            <person name="Yamagishi J."/>
            <person name="Kidaka T."/>
            <person name="Ochi A."/>
        </authorList>
    </citation>
    <scope>NUCLEOTIDE SEQUENCE [LARGE SCALE GENOMIC DNA]</scope>
    <source>
        <strain evidence="12">USDA-D6B2</strain>
    </source>
</reference>
<keyword evidence="6" id="KW-0030">Aminoacyl-tRNA synthetase</keyword>
<keyword evidence="5" id="KW-0648">Protein biosynthesis</keyword>
<dbReference type="SUPFAM" id="SSF52374">
    <property type="entry name" value="Nucleotidylyl transferase"/>
    <property type="match status" value="1"/>
</dbReference>
<dbReference type="EMBL" id="BPLF01000002">
    <property type="protein sequence ID" value="GIX63269.1"/>
    <property type="molecule type" value="Genomic_DNA"/>
</dbReference>
<keyword evidence="9" id="KW-0732">Signal</keyword>
<dbReference type="SUPFAM" id="SSF50677">
    <property type="entry name" value="ValRS/IleRS/LeuRS editing domain"/>
    <property type="match status" value="1"/>
</dbReference>
<dbReference type="Pfam" id="PF08264">
    <property type="entry name" value="Anticodon_1"/>
    <property type="match status" value="1"/>
</dbReference>
<evidence type="ECO:0000256" key="7">
    <source>
        <dbReference type="ARBA" id="ARBA00032665"/>
    </source>
</evidence>
<feature type="compositionally biased region" description="Polar residues" evidence="8">
    <location>
        <begin position="752"/>
        <end position="761"/>
    </location>
</feature>
<dbReference type="PRINTS" id="PR00984">
    <property type="entry name" value="TRNASYNTHILE"/>
</dbReference>
<sequence length="1223" mass="136639">MWLRGSALAHLVAWSLLTCSCYVLRHRRGAPSSSLALEGRPAAPSATHDGGRRWYGWCLGSNGADEGYSSPDAAAIERTLNLPKTLWPKRKNFNRAAIERQIRIQKFWRDHDVYRMLLERRLAKFESKGLSDAKATQRTTVILDGPPYANGAAHYGHFLNKTIKDVLLRAALLDGRLSLFLPGWDCHGIPIESKVLSASGCNLGDLRSGLTDAGVPRAVEMRQRCSQVATRSIQAQTAAFERSGVWGLWRDFYATYHFYYERRVMEAFQTLLDRRLIYRARCPQHFSSRSGSVLADSELLTEPRDVLTAFVGFKLLDAAPVLEALNFHRPLADVRLVCWTTLPWTLPANRGLLLNGSTDYDVFYRDSRLYVMNNNDSFGLFLPKHHVGRLRGSLLLDAAVLNPTTGAEYLVHDHPGIVDDKGTGIVHAAPAHGFVDFRLLSSLGGLSVSDSFVADPAAICNVIDEDERFYAGVHPLLDGTSIHELDSARLQNLLGDLLLRAEVQRLPVDVDWRFGNRTHVRLTKQWCLSLRDRTSCLPQLDEVKMYPNASRNYLRNIVAHRSRDWCLSRQRVWGTPIPVAYVGLDALRNEGLAKLCSPDDRFDGAWAGEYRVAVDIETLPPYELGDRVFRKLDFRADTVDVWFESALAQRVTIDRLREILAELCRRVAPQSGYTFRGLAADYAVEGHDQFRGWYQSSLLVNTLLGTDGGPALARRLITHGFVNDSSGRKFSKRNQASPPGETPSKSDKAAESTASCVTTPGEQDCNGRDTPDCGRCLPQSGPGTSAGVGSPSGLEEEVGRVSENDTALPPATQSSMDLMQMLGGEYYDDPELVDLDSPKSVGADVLRLWVCSNEFLQKDIQLSQENLAEARNFARKIANFFKYVIGVTHDCKVRNDRCRIRVERFSGLDLHFLKLSFALVRDARRHFREGGFHKIVRALGVFLTRFSNVYVSYNKDTLYCDVRHGWRRTCAQIIMRKILRNVLGVVAPMMPHMAEDVFQETAHVRLPVLKRRDASSLPSVFGIRWERMPLYLRRVDVASRVERALQLRGLVNSSALQRDDVELLIVCDNEQVLQGLLDLETNLQIDLRLLLGVAEVRLTLRPPSDAAGPPLRGDGCSIYFFPTAYSKCRRCWLYREDVSSGFCFRCAAICSAPIPEGDSVDSGTLGEAGQADEGPADAHESTTSNVFDEYVMPDDGEVEEGDDDGYGYDDQDDDGIVESDVNS</sequence>
<dbReference type="GO" id="GO:0002161">
    <property type="term" value="F:aminoacyl-tRNA deacylase activity"/>
    <property type="evidence" value="ECO:0007669"/>
    <property type="project" value="InterPro"/>
</dbReference>
<evidence type="ECO:0000256" key="3">
    <source>
        <dbReference type="ARBA" id="ARBA00022741"/>
    </source>
</evidence>
<evidence type="ECO:0000256" key="8">
    <source>
        <dbReference type="SAM" id="MobiDB-lite"/>
    </source>
</evidence>
<evidence type="ECO:0000259" key="10">
    <source>
        <dbReference type="Pfam" id="PF00133"/>
    </source>
</evidence>
<dbReference type="InterPro" id="IPR009080">
    <property type="entry name" value="tRNAsynth_Ia_anticodon-bd"/>
</dbReference>
<dbReference type="InterPro" id="IPR050081">
    <property type="entry name" value="Ile-tRNA_ligase"/>
</dbReference>
<gene>
    <name evidence="12" type="ORF">BcabD6B2_27040</name>
</gene>
<evidence type="ECO:0000256" key="2">
    <source>
        <dbReference type="ARBA" id="ARBA00022598"/>
    </source>
</evidence>
<dbReference type="Gene3D" id="1.10.730.20">
    <property type="match status" value="1"/>
</dbReference>
<dbReference type="InterPro" id="IPR002301">
    <property type="entry name" value="Ile-tRNA-ligase"/>
</dbReference>
<keyword evidence="4" id="KW-0067">ATP-binding</keyword>
<dbReference type="Pfam" id="PF00133">
    <property type="entry name" value="tRNA-synt_1"/>
    <property type="match status" value="1"/>
</dbReference>
<evidence type="ECO:0000256" key="4">
    <source>
        <dbReference type="ARBA" id="ARBA00022840"/>
    </source>
</evidence>
<dbReference type="InterPro" id="IPR014729">
    <property type="entry name" value="Rossmann-like_a/b/a_fold"/>
</dbReference>
<comment type="caution">
    <text evidence="12">The sequence shown here is derived from an EMBL/GenBank/DDBJ whole genome shotgun (WGS) entry which is preliminary data.</text>
</comment>
<dbReference type="Gene3D" id="3.90.740.10">
    <property type="entry name" value="Valyl/Leucyl/Isoleucyl-tRNA synthetase, editing domain"/>
    <property type="match status" value="1"/>
</dbReference>
<evidence type="ECO:0000313" key="12">
    <source>
        <dbReference type="EMBL" id="GIX63269.1"/>
    </source>
</evidence>
<keyword evidence="3" id="KW-0547">Nucleotide-binding</keyword>
<feature type="region of interest" description="Disordered" evidence="8">
    <location>
        <begin position="1161"/>
        <end position="1223"/>
    </location>
</feature>
<protein>
    <recommendedName>
        <fullName evidence="1">isoleucine--tRNA ligase</fullName>
        <ecNumber evidence="1">6.1.1.5</ecNumber>
    </recommendedName>
    <alternativeName>
        <fullName evidence="7">Isoleucyl-tRNA synthetase</fullName>
    </alternativeName>
</protein>
<dbReference type="GO" id="GO:0006428">
    <property type="term" value="P:isoleucyl-tRNA aminoacylation"/>
    <property type="evidence" value="ECO:0007669"/>
    <property type="project" value="InterPro"/>
</dbReference>
<evidence type="ECO:0000256" key="9">
    <source>
        <dbReference type="SAM" id="SignalP"/>
    </source>
</evidence>
<dbReference type="GeneID" id="94194750"/>
<dbReference type="PANTHER" id="PTHR42765:SF2">
    <property type="entry name" value="TYROSINE--TRNA LIGASE"/>
    <property type="match status" value="1"/>
</dbReference>
<feature type="domain" description="Methionyl/Valyl/Leucyl/Isoleucyl-tRNA synthetase anticodon-binding" evidence="11">
    <location>
        <begin position="912"/>
        <end position="1003"/>
    </location>
</feature>
<evidence type="ECO:0000313" key="13">
    <source>
        <dbReference type="Proteomes" id="UP001497744"/>
    </source>
</evidence>
<accession>A0AAV4LXQ9</accession>
<dbReference type="RefSeq" id="XP_067715338.1">
    <property type="nucleotide sequence ID" value="XM_067859237.1"/>
</dbReference>
<feature type="domain" description="Aminoacyl-tRNA synthetase class Ia" evidence="10">
    <location>
        <begin position="132"/>
        <end position="862"/>
    </location>
</feature>
<dbReference type="InterPro" id="IPR009008">
    <property type="entry name" value="Val/Leu/Ile-tRNA-synth_edit"/>
</dbReference>
<keyword evidence="13" id="KW-1185">Reference proteome</keyword>
<feature type="region of interest" description="Disordered" evidence="8">
    <location>
        <begin position="727"/>
        <end position="812"/>
    </location>
</feature>
<evidence type="ECO:0000259" key="11">
    <source>
        <dbReference type="Pfam" id="PF08264"/>
    </source>
</evidence>
<dbReference type="AlphaFoldDB" id="A0AAV4LXQ9"/>
<dbReference type="GO" id="GO:0005524">
    <property type="term" value="F:ATP binding"/>
    <property type="evidence" value="ECO:0007669"/>
    <property type="project" value="UniProtKB-KW"/>
</dbReference>
<dbReference type="InterPro" id="IPR013155">
    <property type="entry name" value="M/V/L/I-tRNA-synth_anticd-bd"/>
</dbReference>
<dbReference type="GO" id="GO:0004822">
    <property type="term" value="F:isoleucine-tRNA ligase activity"/>
    <property type="evidence" value="ECO:0007669"/>
    <property type="project" value="UniProtKB-EC"/>
</dbReference>
<dbReference type="InterPro" id="IPR002300">
    <property type="entry name" value="aa-tRNA-synth_Ia"/>
</dbReference>
<dbReference type="SUPFAM" id="SSF47323">
    <property type="entry name" value="Anticodon-binding domain of a subclass of class I aminoacyl-tRNA synthetases"/>
    <property type="match status" value="1"/>
</dbReference>
<dbReference type="PROSITE" id="PS51257">
    <property type="entry name" value="PROKAR_LIPOPROTEIN"/>
    <property type="match status" value="1"/>
</dbReference>
<dbReference type="PANTHER" id="PTHR42765">
    <property type="entry name" value="SOLEUCYL-TRNA SYNTHETASE"/>
    <property type="match status" value="1"/>
</dbReference>
<evidence type="ECO:0000256" key="6">
    <source>
        <dbReference type="ARBA" id="ARBA00023146"/>
    </source>
</evidence>
<dbReference type="Proteomes" id="UP001497744">
    <property type="component" value="Unassembled WGS sequence"/>
</dbReference>
<dbReference type="Gene3D" id="3.40.50.620">
    <property type="entry name" value="HUPs"/>
    <property type="match status" value="2"/>
</dbReference>
<feature type="signal peptide" evidence="9">
    <location>
        <begin position="1"/>
        <end position="21"/>
    </location>
</feature>
<dbReference type="EC" id="6.1.1.5" evidence="1"/>
<evidence type="ECO:0000256" key="5">
    <source>
        <dbReference type="ARBA" id="ARBA00022917"/>
    </source>
</evidence>
<proteinExistence type="predicted"/>
<feature type="chain" id="PRO_5043685804" description="isoleucine--tRNA ligase" evidence="9">
    <location>
        <begin position="22"/>
        <end position="1223"/>
    </location>
</feature>
<name>A0AAV4LXQ9_BABCB</name>
<organism evidence="12 13">
    <name type="scientific">Babesia caballi</name>
    <dbReference type="NCBI Taxonomy" id="5871"/>
    <lineage>
        <taxon>Eukaryota</taxon>
        <taxon>Sar</taxon>
        <taxon>Alveolata</taxon>
        <taxon>Apicomplexa</taxon>
        <taxon>Aconoidasida</taxon>
        <taxon>Piroplasmida</taxon>
        <taxon>Babesiidae</taxon>
        <taxon>Babesia</taxon>
    </lineage>
</organism>
<keyword evidence="2" id="KW-0436">Ligase</keyword>
<evidence type="ECO:0000256" key="1">
    <source>
        <dbReference type="ARBA" id="ARBA00013165"/>
    </source>
</evidence>